<evidence type="ECO:0000313" key="3">
    <source>
        <dbReference type="Proteomes" id="UP001501495"/>
    </source>
</evidence>
<evidence type="ECO:0000313" key="2">
    <source>
        <dbReference type="EMBL" id="GAA4115346.1"/>
    </source>
</evidence>
<organism evidence="2 3">
    <name type="scientific">Nocardioides fonticola</name>
    <dbReference type="NCBI Taxonomy" id="450363"/>
    <lineage>
        <taxon>Bacteria</taxon>
        <taxon>Bacillati</taxon>
        <taxon>Actinomycetota</taxon>
        <taxon>Actinomycetes</taxon>
        <taxon>Propionibacteriales</taxon>
        <taxon>Nocardioidaceae</taxon>
        <taxon>Nocardioides</taxon>
    </lineage>
</organism>
<dbReference type="Proteomes" id="UP001501495">
    <property type="component" value="Unassembled WGS sequence"/>
</dbReference>
<dbReference type="EMBL" id="BAAAZH010000011">
    <property type="protein sequence ID" value="GAA4115346.1"/>
    <property type="molecule type" value="Genomic_DNA"/>
</dbReference>
<accession>A0ABP7XG55</accession>
<protein>
    <submittedName>
        <fullName evidence="2">Uncharacterized protein</fullName>
    </submittedName>
</protein>
<comment type="caution">
    <text evidence="2">The sequence shown here is derived from an EMBL/GenBank/DDBJ whole genome shotgun (WGS) entry which is preliminary data.</text>
</comment>
<feature type="region of interest" description="Disordered" evidence="1">
    <location>
        <begin position="1"/>
        <end position="21"/>
    </location>
</feature>
<keyword evidence="3" id="KW-1185">Reference proteome</keyword>
<gene>
    <name evidence="2" type="ORF">GCM10022215_14140</name>
</gene>
<reference evidence="3" key="1">
    <citation type="journal article" date="2019" name="Int. J. Syst. Evol. Microbiol.">
        <title>The Global Catalogue of Microorganisms (GCM) 10K type strain sequencing project: providing services to taxonomists for standard genome sequencing and annotation.</title>
        <authorList>
            <consortium name="The Broad Institute Genomics Platform"/>
            <consortium name="The Broad Institute Genome Sequencing Center for Infectious Disease"/>
            <person name="Wu L."/>
            <person name="Ma J."/>
        </authorList>
    </citation>
    <scope>NUCLEOTIDE SEQUENCE [LARGE SCALE GENOMIC DNA]</scope>
    <source>
        <strain evidence="3">JCM 16703</strain>
    </source>
</reference>
<feature type="compositionally biased region" description="Polar residues" evidence="1">
    <location>
        <begin position="1"/>
        <end position="16"/>
    </location>
</feature>
<name>A0ABP7XG55_9ACTN</name>
<proteinExistence type="predicted"/>
<sequence length="136" mass="14967">MGDPASSTTSVPSTRPASGLAESVAALREDLRPDAVVDAPWRWRMRRHLGAVRDALVAEGAASQDAALAARTVRADRSRHPLLRDVGRLARRLLEDADAEPLRRDLARLATDLDHHAQRRRDLAYDEVEMELGGSE</sequence>
<evidence type="ECO:0000256" key="1">
    <source>
        <dbReference type="SAM" id="MobiDB-lite"/>
    </source>
</evidence>
<dbReference type="RefSeq" id="WP_344732593.1">
    <property type="nucleotide sequence ID" value="NZ_BAAAZH010000011.1"/>
</dbReference>